<evidence type="ECO:0000256" key="4">
    <source>
        <dbReference type="ARBA" id="ARBA00022741"/>
    </source>
</evidence>
<dbReference type="InterPro" id="IPR027417">
    <property type="entry name" value="P-loop_NTPase"/>
</dbReference>
<dbReference type="GO" id="GO:0005886">
    <property type="term" value="C:plasma membrane"/>
    <property type="evidence" value="ECO:0007669"/>
    <property type="project" value="UniProtKB-SubCell"/>
</dbReference>
<feature type="transmembrane region" description="Helical" evidence="8">
    <location>
        <begin position="165"/>
        <end position="185"/>
    </location>
</feature>
<dbReference type="PANTHER" id="PTHR43394">
    <property type="entry name" value="ATP-DEPENDENT PERMEASE MDL1, MITOCHONDRIAL"/>
    <property type="match status" value="1"/>
</dbReference>
<keyword evidence="5 11" id="KW-0067">ATP-binding</keyword>
<comment type="subcellular location">
    <subcellularLocation>
        <location evidence="1">Cell membrane</location>
        <topology evidence="1">Multi-pass membrane protein</topology>
    </subcellularLocation>
</comment>
<evidence type="ECO:0000256" key="2">
    <source>
        <dbReference type="ARBA" id="ARBA00022448"/>
    </source>
</evidence>
<dbReference type="STRING" id="142588.SAMN04488559_11237"/>
<dbReference type="PROSITE" id="PS50929">
    <property type="entry name" value="ABC_TM1F"/>
    <property type="match status" value="1"/>
</dbReference>
<dbReference type="SUPFAM" id="SSF52540">
    <property type="entry name" value="P-loop containing nucleoside triphosphate hydrolases"/>
    <property type="match status" value="1"/>
</dbReference>
<evidence type="ECO:0000313" key="11">
    <source>
        <dbReference type="EMBL" id="SER94838.1"/>
    </source>
</evidence>
<organism evidence="11 12">
    <name type="scientific">Isobaculum melis</name>
    <dbReference type="NCBI Taxonomy" id="142588"/>
    <lineage>
        <taxon>Bacteria</taxon>
        <taxon>Bacillati</taxon>
        <taxon>Bacillota</taxon>
        <taxon>Bacilli</taxon>
        <taxon>Lactobacillales</taxon>
        <taxon>Carnobacteriaceae</taxon>
        <taxon>Isobaculum</taxon>
    </lineage>
</organism>
<feature type="domain" description="ABC transporter" evidence="9">
    <location>
        <begin position="343"/>
        <end position="577"/>
    </location>
</feature>
<dbReference type="GO" id="GO:0015421">
    <property type="term" value="F:ABC-type oligopeptide transporter activity"/>
    <property type="evidence" value="ECO:0007669"/>
    <property type="project" value="TreeGrafter"/>
</dbReference>
<dbReference type="InterPro" id="IPR011527">
    <property type="entry name" value="ABC1_TM_dom"/>
</dbReference>
<dbReference type="InterPro" id="IPR003593">
    <property type="entry name" value="AAA+_ATPase"/>
</dbReference>
<keyword evidence="2" id="KW-0813">Transport</keyword>
<dbReference type="EMBL" id="FOHA01000012">
    <property type="protein sequence ID" value="SER94838.1"/>
    <property type="molecule type" value="Genomic_DNA"/>
</dbReference>
<evidence type="ECO:0000259" key="10">
    <source>
        <dbReference type="PROSITE" id="PS50929"/>
    </source>
</evidence>
<evidence type="ECO:0000256" key="8">
    <source>
        <dbReference type="SAM" id="Phobius"/>
    </source>
</evidence>
<evidence type="ECO:0000256" key="3">
    <source>
        <dbReference type="ARBA" id="ARBA00022692"/>
    </source>
</evidence>
<feature type="domain" description="ABC transmembrane type-1" evidence="10">
    <location>
        <begin position="25"/>
        <end position="309"/>
    </location>
</feature>
<dbReference type="GO" id="GO:0016887">
    <property type="term" value="F:ATP hydrolysis activity"/>
    <property type="evidence" value="ECO:0007669"/>
    <property type="project" value="InterPro"/>
</dbReference>
<dbReference type="Gene3D" id="1.20.1560.10">
    <property type="entry name" value="ABC transporter type 1, transmembrane domain"/>
    <property type="match status" value="1"/>
</dbReference>
<dbReference type="Gene3D" id="3.40.50.300">
    <property type="entry name" value="P-loop containing nucleotide triphosphate hydrolases"/>
    <property type="match status" value="1"/>
</dbReference>
<dbReference type="Pfam" id="PF00664">
    <property type="entry name" value="ABC_membrane"/>
    <property type="match status" value="1"/>
</dbReference>
<keyword evidence="3 8" id="KW-0812">Transmembrane</keyword>
<evidence type="ECO:0000256" key="1">
    <source>
        <dbReference type="ARBA" id="ARBA00004651"/>
    </source>
</evidence>
<evidence type="ECO:0000256" key="5">
    <source>
        <dbReference type="ARBA" id="ARBA00022840"/>
    </source>
</evidence>
<dbReference type="Proteomes" id="UP000198948">
    <property type="component" value="Unassembled WGS sequence"/>
</dbReference>
<feature type="transmembrane region" description="Helical" evidence="8">
    <location>
        <begin position="66"/>
        <end position="88"/>
    </location>
</feature>
<feature type="transmembrane region" description="Helical" evidence="8">
    <location>
        <begin position="20"/>
        <end position="46"/>
    </location>
</feature>
<dbReference type="InterPro" id="IPR036640">
    <property type="entry name" value="ABC1_TM_sf"/>
</dbReference>
<dbReference type="PANTHER" id="PTHR43394:SF1">
    <property type="entry name" value="ATP-BINDING CASSETTE SUB-FAMILY B MEMBER 10, MITOCHONDRIAL"/>
    <property type="match status" value="1"/>
</dbReference>
<sequence>MNKKISKQQFKHLLAYLLVYKIQIFGALLAALLGGIAAVLGTYYTGRGIDQIIGEGQVHFAQLTKVLGIMIGLYLVVIVTQLLVQYFANKISYQAIRDLRIDAFEKVNQLPLAFFDGQSKGDLISRFTNDLDSISDAINVTMNSLFSGIVIVVASLGYMLYLSPLLTMVVLTTTPIIFVIAFIVAKFSQKHFTGQQKVVGEISGYVSEMVGNQKIVKAFGYEAAMLAAFNQKNQRLYTWGQKAQFTSSITNPSARFVDHLAYLFIGVIGGLLVLSGQITVGVVSSFVIYSAQFSKPFIELSGITTQIQTAFAGLSRILTIMRTPPEEPNSPTAITLSNCRGEVVFKQVAFAYEADKPLIQDFNLTVSPGETVAIVGQTGAGKTTLVNLLMRFYELNSGHIYIDGKKSTDYTRDSLRRAFGMVLQDTWLYSGTIADNIAYGKPGVTREEIVHVAKEAYADSFIRKLPKGYETIIGEKGVSLSAGQRQLLTIARAMLADAPMLILDEATSSVDTLTEQRIQDGFLSMMTGKTSFVIAHRLSTIKEADLILVMEQGRVVETGKHEALLEKNGFYAKLYQAQFE</sequence>
<dbReference type="InterPro" id="IPR039421">
    <property type="entry name" value="Type_1_exporter"/>
</dbReference>
<dbReference type="Pfam" id="PF00005">
    <property type="entry name" value="ABC_tran"/>
    <property type="match status" value="1"/>
</dbReference>
<dbReference type="RefSeq" id="WP_092652801.1">
    <property type="nucleotide sequence ID" value="NZ_FOHA01000012.1"/>
</dbReference>
<evidence type="ECO:0000256" key="7">
    <source>
        <dbReference type="ARBA" id="ARBA00023136"/>
    </source>
</evidence>
<keyword evidence="6 8" id="KW-1133">Transmembrane helix</keyword>
<dbReference type="FunFam" id="3.40.50.300:FF:000287">
    <property type="entry name" value="Multidrug ABC transporter ATP-binding protein"/>
    <property type="match status" value="1"/>
</dbReference>
<name>A0A1H9TCJ9_9LACT</name>
<evidence type="ECO:0000259" key="9">
    <source>
        <dbReference type="PROSITE" id="PS50893"/>
    </source>
</evidence>
<gene>
    <name evidence="11" type="ORF">SAMN04488559_11237</name>
</gene>
<dbReference type="PROSITE" id="PS00211">
    <property type="entry name" value="ABC_TRANSPORTER_1"/>
    <property type="match status" value="1"/>
</dbReference>
<proteinExistence type="predicted"/>
<keyword evidence="12" id="KW-1185">Reference proteome</keyword>
<keyword evidence="4" id="KW-0547">Nucleotide-binding</keyword>
<dbReference type="SUPFAM" id="SSF90123">
    <property type="entry name" value="ABC transporter transmembrane region"/>
    <property type="match status" value="1"/>
</dbReference>
<keyword evidence="7 8" id="KW-0472">Membrane</keyword>
<dbReference type="InterPro" id="IPR003439">
    <property type="entry name" value="ABC_transporter-like_ATP-bd"/>
</dbReference>
<evidence type="ECO:0000256" key="6">
    <source>
        <dbReference type="ARBA" id="ARBA00022989"/>
    </source>
</evidence>
<feature type="transmembrane region" description="Helical" evidence="8">
    <location>
        <begin position="140"/>
        <end position="159"/>
    </location>
</feature>
<dbReference type="InterPro" id="IPR017871">
    <property type="entry name" value="ABC_transporter-like_CS"/>
</dbReference>
<dbReference type="PROSITE" id="PS50893">
    <property type="entry name" value="ABC_TRANSPORTER_2"/>
    <property type="match status" value="1"/>
</dbReference>
<feature type="transmembrane region" description="Helical" evidence="8">
    <location>
        <begin position="260"/>
        <end position="289"/>
    </location>
</feature>
<dbReference type="OrthoDB" id="9770415at2"/>
<dbReference type="GO" id="GO:0005524">
    <property type="term" value="F:ATP binding"/>
    <property type="evidence" value="ECO:0007669"/>
    <property type="project" value="UniProtKB-KW"/>
</dbReference>
<dbReference type="CDD" id="cd18547">
    <property type="entry name" value="ABC_6TM_Tm288_like"/>
    <property type="match status" value="1"/>
</dbReference>
<evidence type="ECO:0000313" key="12">
    <source>
        <dbReference type="Proteomes" id="UP000198948"/>
    </source>
</evidence>
<dbReference type="AlphaFoldDB" id="A0A1H9TCJ9"/>
<dbReference type="SMART" id="SM00382">
    <property type="entry name" value="AAA"/>
    <property type="match status" value="1"/>
</dbReference>
<reference evidence="11 12" key="1">
    <citation type="submission" date="2016-10" db="EMBL/GenBank/DDBJ databases">
        <authorList>
            <person name="de Groot N.N."/>
        </authorList>
    </citation>
    <scope>NUCLEOTIDE SEQUENCE [LARGE SCALE GENOMIC DNA]</scope>
    <source>
        <strain evidence="11 12">DSM 13760</strain>
    </source>
</reference>
<protein>
    <submittedName>
        <fullName evidence="11">ATP-binding cassette, subfamily B</fullName>
    </submittedName>
</protein>
<accession>A0A1H9TCJ9</accession>